<feature type="compositionally biased region" description="Polar residues" evidence="1">
    <location>
        <begin position="98"/>
        <end position="107"/>
    </location>
</feature>
<keyword evidence="3" id="KW-1185">Reference proteome</keyword>
<evidence type="ECO:0000313" key="3">
    <source>
        <dbReference type="Proteomes" id="UP000816034"/>
    </source>
</evidence>
<evidence type="ECO:0000256" key="1">
    <source>
        <dbReference type="SAM" id="MobiDB-lite"/>
    </source>
</evidence>
<gene>
    <name evidence="2" type="ORF">C9374_011355</name>
</gene>
<dbReference type="RefSeq" id="XP_044554524.1">
    <property type="nucleotide sequence ID" value="XM_044687001.1"/>
</dbReference>
<comment type="caution">
    <text evidence="2">The sequence shown here is derived from an EMBL/GenBank/DDBJ whole genome shotgun (WGS) entry which is preliminary data.</text>
</comment>
<organism evidence="2 3">
    <name type="scientific">Naegleria lovaniensis</name>
    <name type="common">Amoeba</name>
    <dbReference type="NCBI Taxonomy" id="51637"/>
    <lineage>
        <taxon>Eukaryota</taxon>
        <taxon>Discoba</taxon>
        <taxon>Heterolobosea</taxon>
        <taxon>Tetramitia</taxon>
        <taxon>Eutetramitia</taxon>
        <taxon>Vahlkampfiidae</taxon>
        <taxon>Naegleria</taxon>
    </lineage>
</organism>
<feature type="region of interest" description="Disordered" evidence="1">
    <location>
        <begin position="17"/>
        <end position="62"/>
    </location>
</feature>
<evidence type="ECO:0000313" key="2">
    <source>
        <dbReference type="EMBL" id="KAG2392630.1"/>
    </source>
</evidence>
<accession>A0AA88GX79</accession>
<sequence length="265" mass="29183">MKLSIVSFQKDLSPACSTTVSPNSHQQQPCPPLFPSTHLDTTSFRSSSKISKKRNSKRKDGLVMTQRTEIVEPCESQFFNDPHNGCMFYSFPLVTNGQKRTKNATTPNKKKRKNSAPCHLNGLVPTSQHSASDCNSSSDSSPHVFHLHQISFDHSTHALIENETPNFVKTIANNPSTSTIQLRNHHKAHGDHSKPMVLCPVMSSTSANPIQTHLKLHQTTPSSCTTVSHPTHSPAVNSIETGHIPAQPTPPVRLSISIKELLNHE</sequence>
<dbReference type="AlphaFoldDB" id="A0AA88GX79"/>
<proteinExistence type="predicted"/>
<protein>
    <submittedName>
        <fullName evidence="2">Uncharacterized protein</fullName>
    </submittedName>
</protein>
<dbReference type="Proteomes" id="UP000816034">
    <property type="component" value="Unassembled WGS sequence"/>
</dbReference>
<name>A0AA88GX79_NAELO</name>
<dbReference type="EMBL" id="PYSW02000004">
    <property type="protein sequence ID" value="KAG2392630.1"/>
    <property type="molecule type" value="Genomic_DNA"/>
</dbReference>
<feature type="region of interest" description="Disordered" evidence="1">
    <location>
        <begin position="98"/>
        <end position="118"/>
    </location>
</feature>
<dbReference type="GeneID" id="68103809"/>
<feature type="compositionally biased region" description="Polar residues" evidence="1">
    <location>
        <begin position="17"/>
        <end position="28"/>
    </location>
</feature>
<reference evidence="2 3" key="1">
    <citation type="journal article" date="2018" name="BMC Genomics">
        <title>The genome of Naegleria lovaniensis, the basis for a comparative approach to unravel pathogenicity factors of the human pathogenic amoeba N. fowleri.</title>
        <authorList>
            <person name="Liechti N."/>
            <person name="Schurch N."/>
            <person name="Bruggmann R."/>
            <person name="Wittwer M."/>
        </authorList>
    </citation>
    <scope>NUCLEOTIDE SEQUENCE [LARGE SCALE GENOMIC DNA]</scope>
    <source>
        <strain evidence="2 3">ATCC 30569</strain>
    </source>
</reference>